<dbReference type="PANTHER" id="PTHR34883:SF15">
    <property type="entry name" value="EXTRACELLULAR SERINE-RICH PROTEIN"/>
    <property type="match status" value="1"/>
</dbReference>
<dbReference type="CDD" id="cd00920">
    <property type="entry name" value="Cupredoxin"/>
    <property type="match status" value="1"/>
</dbReference>
<dbReference type="SUPFAM" id="SSF49503">
    <property type="entry name" value="Cupredoxins"/>
    <property type="match status" value="1"/>
</dbReference>
<evidence type="ECO:0000313" key="2">
    <source>
        <dbReference type="EMBL" id="KAK5696860.1"/>
    </source>
</evidence>
<organism evidence="2 3">
    <name type="scientific">Elasticomyces elasticus</name>
    <dbReference type="NCBI Taxonomy" id="574655"/>
    <lineage>
        <taxon>Eukaryota</taxon>
        <taxon>Fungi</taxon>
        <taxon>Dikarya</taxon>
        <taxon>Ascomycota</taxon>
        <taxon>Pezizomycotina</taxon>
        <taxon>Dothideomycetes</taxon>
        <taxon>Dothideomycetidae</taxon>
        <taxon>Mycosphaerellales</taxon>
        <taxon>Teratosphaeriaceae</taxon>
        <taxon>Elasticomyces</taxon>
    </lineage>
</organism>
<gene>
    <name evidence="2" type="ORF">LTR97_008166</name>
</gene>
<name>A0AAN7ZT93_9PEZI</name>
<dbReference type="Gene3D" id="2.60.40.420">
    <property type="entry name" value="Cupredoxins - blue copper proteins"/>
    <property type="match status" value="1"/>
</dbReference>
<feature type="signal peptide" evidence="1">
    <location>
        <begin position="1"/>
        <end position="19"/>
    </location>
</feature>
<dbReference type="InterPro" id="IPR008972">
    <property type="entry name" value="Cupredoxin"/>
</dbReference>
<feature type="chain" id="PRO_5043017424" description="Phytocyanin domain-containing protein" evidence="1">
    <location>
        <begin position="20"/>
        <end position="109"/>
    </location>
</feature>
<dbReference type="PANTHER" id="PTHR34883">
    <property type="entry name" value="SERINE-RICH PROTEIN, PUTATIVE-RELATED-RELATED"/>
    <property type="match status" value="1"/>
</dbReference>
<proteinExistence type="predicted"/>
<dbReference type="EMBL" id="JAVRQU010000012">
    <property type="protein sequence ID" value="KAK5696860.1"/>
    <property type="molecule type" value="Genomic_DNA"/>
</dbReference>
<dbReference type="InterPro" id="IPR052953">
    <property type="entry name" value="Ser-rich/MCO-related"/>
</dbReference>
<dbReference type="AlphaFoldDB" id="A0AAN7ZT93"/>
<reference evidence="2" key="1">
    <citation type="submission" date="2023-08" db="EMBL/GenBank/DDBJ databases">
        <title>Black Yeasts Isolated from many extreme environments.</title>
        <authorList>
            <person name="Coleine C."/>
            <person name="Stajich J.E."/>
            <person name="Selbmann L."/>
        </authorList>
    </citation>
    <scope>NUCLEOTIDE SEQUENCE</scope>
    <source>
        <strain evidence="2">CCFEE 5810</strain>
    </source>
</reference>
<evidence type="ECO:0008006" key="4">
    <source>
        <dbReference type="Google" id="ProtNLM"/>
    </source>
</evidence>
<dbReference type="Proteomes" id="UP001310594">
    <property type="component" value="Unassembled WGS sequence"/>
</dbReference>
<accession>A0AAN7ZT93</accession>
<sequence length="109" mass="11778">MLSKSTRAVLSLLLPIVSSQTTQVVAVGENGLVFTPSSITAPVGSQVEFQFYPRNHSVVSSAFDNPCQPDGKLFSGYMPVSAGTGPNVFIITIKDTNPIWYYCSQNVYV</sequence>
<keyword evidence="1" id="KW-0732">Signal</keyword>
<comment type="caution">
    <text evidence="2">The sequence shown here is derived from an EMBL/GenBank/DDBJ whole genome shotgun (WGS) entry which is preliminary data.</text>
</comment>
<evidence type="ECO:0000313" key="3">
    <source>
        <dbReference type="Proteomes" id="UP001310594"/>
    </source>
</evidence>
<protein>
    <recommendedName>
        <fullName evidence="4">Phytocyanin domain-containing protein</fullName>
    </recommendedName>
</protein>
<evidence type="ECO:0000256" key="1">
    <source>
        <dbReference type="SAM" id="SignalP"/>
    </source>
</evidence>